<feature type="domain" description="R13L1/DRL21-like LRR repeat region" evidence="2">
    <location>
        <begin position="53"/>
        <end position="127"/>
    </location>
</feature>
<protein>
    <recommendedName>
        <fullName evidence="2">R13L1/DRL21-like LRR repeat region domain-containing protein</fullName>
    </recommendedName>
</protein>
<dbReference type="Pfam" id="PF25019">
    <property type="entry name" value="LRR_R13L1-DRL21"/>
    <property type="match status" value="1"/>
</dbReference>
<dbReference type="Gramene" id="BGIOSGA033542-TA">
    <property type="protein sequence ID" value="BGIOSGA033542-PA"/>
    <property type="gene ID" value="BGIOSGA033542"/>
</dbReference>
<organism evidence="3 4">
    <name type="scientific">Oryza sativa subsp. indica</name>
    <name type="common">Rice</name>
    <dbReference type="NCBI Taxonomy" id="39946"/>
    <lineage>
        <taxon>Eukaryota</taxon>
        <taxon>Viridiplantae</taxon>
        <taxon>Streptophyta</taxon>
        <taxon>Embryophyta</taxon>
        <taxon>Tracheophyta</taxon>
        <taxon>Spermatophyta</taxon>
        <taxon>Magnoliopsida</taxon>
        <taxon>Liliopsida</taxon>
        <taxon>Poales</taxon>
        <taxon>Poaceae</taxon>
        <taxon>BOP clade</taxon>
        <taxon>Oryzoideae</taxon>
        <taxon>Oryzeae</taxon>
        <taxon>Oryzinae</taxon>
        <taxon>Oryza</taxon>
        <taxon>Oryza sativa</taxon>
    </lineage>
</organism>
<dbReference type="InterPro" id="IPR056789">
    <property type="entry name" value="LRR_R13L1-DRL21"/>
</dbReference>
<dbReference type="HOGENOM" id="CLU_1345153_0_0_1"/>
<evidence type="ECO:0000313" key="3">
    <source>
        <dbReference type="EMBL" id="EAY81846.1"/>
    </source>
</evidence>
<sequence>MVHHIAGEFTTLLDLEGCLLPGQDYRHGVSSGSVASISVCTVIDRDETDEAYSEENASNVENIFEMLTPPHNLRDLVIGNFFGCRFPTWLGTTHLPSVKSVILTNCKSCVHLPPIGQLPNLNYLKIIAASAITKIGPEFVGCWEGNLISTEAVAFPKLEMLIIKDMPNWEEWSFVQQEEEEEVQEEEADAAAKEGTVASKQRGK</sequence>
<dbReference type="EMBL" id="CM000136">
    <property type="protein sequence ID" value="EAY81846.1"/>
    <property type="molecule type" value="Genomic_DNA"/>
</dbReference>
<dbReference type="InterPro" id="IPR032675">
    <property type="entry name" value="LRR_dom_sf"/>
</dbReference>
<gene>
    <name evidence="3" type="ORF">OsI_37012</name>
</gene>
<evidence type="ECO:0000313" key="4">
    <source>
        <dbReference type="Proteomes" id="UP000007015"/>
    </source>
</evidence>
<dbReference type="OMA" id="EFAGCRA"/>
<accession>A2ZGW2</accession>
<feature type="compositionally biased region" description="Acidic residues" evidence="1">
    <location>
        <begin position="177"/>
        <end position="189"/>
    </location>
</feature>
<name>A2ZGW2_ORYSI</name>
<evidence type="ECO:0000256" key="1">
    <source>
        <dbReference type="SAM" id="MobiDB-lite"/>
    </source>
</evidence>
<dbReference type="STRING" id="39946.A2ZGW2"/>
<reference evidence="3 4" key="1">
    <citation type="journal article" date="2005" name="PLoS Biol.">
        <title>The genomes of Oryza sativa: a history of duplications.</title>
        <authorList>
            <person name="Yu J."/>
            <person name="Wang J."/>
            <person name="Lin W."/>
            <person name="Li S."/>
            <person name="Li H."/>
            <person name="Zhou J."/>
            <person name="Ni P."/>
            <person name="Dong W."/>
            <person name="Hu S."/>
            <person name="Zeng C."/>
            <person name="Zhang J."/>
            <person name="Zhang Y."/>
            <person name="Li R."/>
            <person name="Xu Z."/>
            <person name="Li S."/>
            <person name="Li X."/>
            <person name="Zheng H."/>
            <person name="Cong L."/>
            <person name="Lin L."/>
            <person name="Yin J."/>
            <person name="Geng J."/>
            <person name="Li G."/>
            <person name="Shi J."/>
            <person name="Liu J."/>
            <person name="Lv H."/>
            <person name="Li J."/>
            <person name="Wang J."/>
            <person name="Deng Y."/>
            <person name="Ran L."/>
            <person name="Shi X."/>
            <person name="Wang X."/>
            <person name="Wu Q."/>
            <person name="Li C."/>
            <person name="Ren X."/>
            <person name="Wang J."/>
            <person name="Wang X."/>
            <person name="Li D."/>
            <person name="Liu D."/>
            <person name="Zhang X."/>
            <person name="Ji Z."/>
            <person name="Zhao W."/>
            <person name="Sun Y."/>
            <person name="Zhang Z."/>
            <person name="Bao J."/>
            <person name="Han Y."/>
            <person name="Dong L."/>
            <person name="Ji J."/>
            <person name="Chen P."/>
            <person name="Wu S."/>
            <person name="Liu J."/>
            <person name="Xiao Y."/>
            <person name="Bu D."/>
            <person name="Tan J."/>
            <person name="Yang L."/>
            <person name="Ye C."/>
            <person name="Zhang J."/>
            <person name="Xu J."/>
            <person name="Zhou Y."/>
            <person name="Yu Y."/>
            <person name="Zhang B."/>
            <person name="Zhuang S."/>
            <person name="Wei H."/>
            <person name="Liu B."/>
            <person name="Lei M."/>
            <person name="Yu H."/>
            <person name="Li Y."/>
            <person name="Xu H."/>
            <person name="Wei S."/>
            <person name="He X."/>
            <person name="Fang L."/>
            <person name="Zhang Z."/>
            <person name="Zhang Y."/>
            <person name="Huang X."/>
            <person name="Su Z."/>
            <person name="Tong W."/>
            <person name="Li J."/>
            <person name="Tong Z."/>
            <person name="Li S."/>
            <person name="Ye J."/>
            <person name="Wang L."/>
            <person name="Fang L."/>
            <person name="Lei T."/>
            <person name="Chen C."/>
            <person name="Chen H."/>
            <person name="Xu Z."/>
            <person name="Li H."/>
            <person name="Huang H."/>
            <person name="Zhang F."/>
            <person name="Xu H."/>
            <person name="Li N."/>
            <person name="Zhao C."/>
            <person name="Li S."/>
            <person name="Dong L."/>
            <person name="Huang Y."/>
            <person name="Li L."/>
            <person name="Xi Y."/>
            <person name="Qi Q."/>
            <person name="Li W."/>
            <person name="Zhang B."/>
            <person name="Hu W."/>
            <person name="Zhang Y."/>
            <person name="Tian X."/>
            <person name="Jiao Y."/>
            <person name="Liang X."/>
            <person name="Jin J."/>
            <person name="Gao L."/>
            <person name="Zheng W."/>
            <person name="Hao B."/>
            <person name="Liu S."/>
            <person name="Wang W."/>
            <person name="Yuan L."/>
            <person name="Cao M."/>
            <person name="McDermott J."/>
            <person name="Samudrala R."/>
            <person name="Wang J."/>
            <person name="Wong G.K."/>
            <person name="Yang H."/>
        </authorList>
    </citation>
    <scope>NUCLEOTIDE SEQUENCE [LARGE SCALE GENOMIC DNA]</scope>
    <source>
        <strain evidence="4">cv. 93-11</strain>
    </source>
</reference>
<dbReference type="Proteomes" id="UP000007015">
    <property type="component" value="Chromosome 11"/>
</dbReference>
<dbReference type="Gene3D" id="3.80.10.10">
    <property type="entry name" value="Ribonuclease Inhibitor"/>
    <property type="match status" value="1"/>
</dbReference>
<keyword evidence="4" id="KW-1185">Reference proteome</keyword>
<dbReference type="SUPFAM" id="SSF52058">
    <property type="entry name" value="L domain-like"/>
    <property type="match status" value="1"/>
</dbReference>
<evidence type="ECO:0000259" key="2">
    <source>
        <dbReference type="Pfam" id="PF25019"/>
    </source>
</evidence>
<dbReference type="PANTHER" id="PTHR47186:SF51">
    <property type="entry name" value="NB-ARC DOMAIN-CONTAINING PROTEIN"/>
    <property type="match status" value="1"/>
</dbReference>
<feature type="region of interest" description="Disordered" evidence="1">
    <location>
        <begin position="175"/>
        <end position="204"/>
    </location>
</feature>
<dbReference type="AlphaFoldDB" id="A2ZGW2"/>
<proteinExistence type="predicted"/>
<dbReference type="PANTHER" id="PTHR47186">
    <property type="entry name" value="LEUCINE-RICH REPEAT-CONTAINING PROTEIN 57"/>
    <property type="match status" value="1"/>
</dbReference>